<dbReference type="STRING" id="4536.A0A0E0HPD4"/>
<keyword evidence="3" id="KW-1185">Reference proteome</keyword>
<dbReference type="AlphaFoldDB" id="A0A0E0HPD4"/>
<dbReference type="OMA" id="WQETEQD"/>
<dbReference type="Pfam" id="PF00646">
    <property type="entry name" value="F-box"/>
    <property type="match status" value="1"/>
</dbReference>
<dbReference type="HOGENOM" id="CLU_576695_0_0_1"/>
<proteinExistence type="predicted"/>
<reference evidence="2" key="1">
    <citation type="submission" date="2015-04" db="UniProtKB">
        <authorList>
            <consortium name="EnsemblPlants"/>
        </authorList>
    </citation>
    <scope>IDENTIFICATION</scope>
    <source>
        <strain evidence="2">SL10</strain>
    </source>
</reference>
<sequence>MGDVVLYVLSFIAMYWDAIFFELRTMDVIATKNNKKAIDRNPQEPTTTLIKRYKRRKRRRVQHHCHPGASSLPNELVYEILLRLPVKTLSRSKSVCRAWRATISNPSFITTHLEQQQQSAVSRHEQKPSFLITPHTLDSMIDDEEPWPTTFSNIITFYRWQETEQDDAHLVRATNLHGEFRSVYGMSHYDGLVIFPTNTRLYVFNPATGKGDVLKLPDGQKRRFQTAGLGLDLGTNTYKILPDGQKSRFQTAGLGLDLGTNTYKIVRSFDRSIDFNQWTHDAAGMEVFTIGNRDSCWRTVAEDPPYPVTADPMYFKGSLYWHICKELLQEGSPPPPQGFLHFDLQDETFSLVLHDVVSPSDETRLDLVELGGELCLAQYLGTEMVIWKSSPSPSDDISHQWDRLYTIGRRGMAGGVVLGLPVVRDLLPFILFRAPEKASRKMVKCDIRMDGQAELSAMRALLGLVYNFYIGSVP</sequence>
<dbReference type="Proteomes" id="UP000006591">
    <property type="component" value="Chromosome 6"/>
</dbReference>
<dbReference type="SMART" id="SM00256">
    <property type="entry name" value="FBOX"/>
    <property type="match status" value="1"/>
</dbReference>
<reference evidence="2" key="2">
    <citation type="submission" date="2018-04" db="EMBL/GenBank/DDBJ databases">
        <title>OnivRS2 (Oryza nivara Reference Sequence Version 2).</title>
        <authorList>
            <person name="Zhang J."/>
            <person name="Kudrna D."/>
            <person name="Lee S."/>
            <person name="Talag J."/>
            <person name="Rajasekar S."/>
            <person name="Welchert J."/>
            <person name="Hsing Y.-I."/>
            <person name="Wing R.A."/>
        </authorList>
    </citation>
    <scope>NUCLEOTIDE SEQUENCE [LARGE SCALE GENOMIC DNA]</scope>
    <source>
        <strain evidence="2">SL10</strain>
    </source>
</reference>
<dbReference type="Gene3D" id="1.20.1280.50">
    <property type="match status" value="1"/>
</dbReference>
<dbReference type="InterPro" id="IPR006527">
    <property type="entry name" value="F-box-assoc_dom_typ1"/>
</dbReference>
<organism evidence="2">
    <name type="scientific">Oryza nivara</name>
    <name type="common">Indian wild rice</name>
    <name type="synonym">Oryza sativa f. spontanea</name>
    <dbReference type="NCBI Taxonomy" id="4536"/>
    <lineage>
        <taxon>Eukaryota</taxon>
        <taxon>Viridiplantae</taxon>
        <taxon>Streptophyta</taxon>
        <taxon>Embryophyta</taxon>
        <taxon>Tracheophyta</taxon>
        <taxon>Spermatophyta</taxon>
        <taxon>Magnoliopsida</taxon>
        <taxon>Liliopsida</taxon>
        <taxon>Poales</taxon>
        <taxon>Poaceae</taxon>
        <taxon>BOP clade</taxon>
        <taxon>Oryzoideae</taxon>
        <taxon>Oryzeae</taxon>
        <taxon>Oryzinae</taxon>
        <taxon>Oryza</taxon>
    </lineage>
</organism>
<dbReference type="EnsemblPlants" id="ONIVA06G13550.1">
    <property type="protein sequence ID" value="ONIVA06G13550.1"/>
    <property type="gene ID" value="ONIVA06G13550"/>
</dbReference>
<dbReference type="InterPro" id="IPR001810">
    <property type="entry name" value="F-box_dom"/>
</dbReference>
<dbReference type="Gramene" id="ONIVA06G13550.1">
    <property type="protein sequence ID" value="ONIVA06G13550.1"/>
    <property type="gene ID" value="ONIVA06G13550"/>
</dbReference>
<evidence type="ECO:0000313" key="3">
    <source>
        <dbReference type="Proteomes" id="UP000006591"/>
    </source>
</evidence>
<dbReference type="InterPro" id="IPR050796">
    <property type="entry name" value="SCF_F-box_component"/>
</dbReference>
<dbReference type="PROSITE" id="PS50181">
    <property type="entry name" value="FBOX"/>
    <property type="match status" value="1"/>
</dbReference>
<dbReference type="eggNOG" id="ENOG502T151">
    <property type="taxonomic scope" value="Eukaryota"/>
</dbReference>
<dbReference type="PANTHER" id="PTHR31672">
    <property type="entry name" value="BNACNNG10540D PROTEIN"/>
    <property type="match status" value="1"/>
</dbReference>
<accession>A0A0E0HPD4</accession>
<evidence type="ECO:0000259" key="1">
    <source>
        <dbReference type="PROSITE" id="PS50181"/>
    </source>
</evidence>
<dbReference type="PANTHER" id="PTHR31672:SF13">
    <property type="entry name" value="F-BOX PROTEIN CPR30-LIKE"/>
    <property type="match status" value="1"/>
</dbReference>
<protein>
    <recommendedName>
        <fullName evidence="1">F-box domain-containing protein</fullName>
    </recommendedName>
</protein>
<dbReference type="InterPro" id="IPR036047">
    <property type="entry name" value="F-box-like_dom_sf"/>
</dbReference>
<dbReference type="Pfam" id="PF07734">
    <property type="entry name" value="FBA_1"/>
    <property type="match status" value="1"/>
</dbReference>
<name>A0A0E0HPD4_ORYNI</name>
<evidence type="ECO:0000313" key="2">
    <source>
        <dbReference type="EnsemblPlants" id="ONIVA06G13550.1"/>
    </source>
</evidence>
<feature type="domain" description="F-box" evidence="1">
    <location>
        <begin position="66"/>
        <end position="113"/>
    </location>
</feature>
<dbReference type="CDD" id="cd22157">
    <property type="entry name" value="F-box_AtFBW1-like"/>
    <property type="match status" value="1"/>
</dbReference>
<dbReference type="SUPFAM" id="SSF81383">
    <property type="entry name" value="F-box domain"/>
    <property type="match status" value="1"/>
</dbReference>